<comment type="caution">
    <text evidence="2">The sequence shown here is derived from an EMBL/GenBank/DDBJ whole genome shotgun (WGS) entry which is preliminary data.</text>
</comment>
<dbReference type="EMBL" id="BAABLN010000005">
    <property type="protein sequence ID" value="GAA4691316.1"/>
    <property type="molecule type" value="Genomic_DNA"/>
</dbReference>
<feature type="region of interest" description="Disordered" evidence="1">
    <location>
        <begin position="83"/>
        <end position="103"/>
    </location>
</feature>
<evidence type="ECO:0000313" key="3">
    <source>
        <dbReference type="Proteomes" id="UP001501446"/>
    </source>
</evidence>
<organism evidence="2 3">
    <name type="scientific">Kocuria gwangalliensis</name>
    <dbReference type="NCBI Taxonomy" id="501592"/>
    <lineage>
        <taxon>Bacteria</taxon>
        <taxon>Bacillati</taxon>
        <taxon>Actinomycetota</taxon>
        <taxon>Actinomycetes</taxon>
        <taxon>Micrococcales</taxon>
        <taxon>Micrococcaceae</taxon>
        <taxon>Kocuria</taxon>
    </lineage>
</organism>
<keyword evidence="3" id="KW-1185">Reference proteome</keyword>
<accession>A0ABP8WMZ3</accession>
<protein>
    <submittedName>
        <fullName evidence="2">Uncharacterized protein</fullName>
    </submittedName>
</protein>
<evidence type="ECO:0000256" key="1">
    <source>
        <dbReference type="SAM" id="MobiDB-lite"/>
    </source>
</evidence>
<evidence type="ECO:0000313" key="2">
    <source>
        <dbReference type="EMBL" id="GAA4691316.1"/>
    </source>
</evidence>
<sequence length="103" mass="10642">MLNICGSGSRPNRRVSLRSSAKYVVELALYRARSDDADGPLLASAEFFTVAAYMALVPIFLGRAGLGVLAVALDVLGVAPTNTDDAAPVTPSSKGLPVAAPRL</sequence>
<proteinExistence type="predicted"/>
<reference evidence="3" key="1">
    <citation type="journal article" date="2019" name="Int. J. Syst. Evol. Microbiol.">
        <title>The Global Catalogue of Microorganisms (GCM) 10K type strain sequencing project: providing services to taxonomists for standard genome sequencing and annotation.</title>
        <authorList>
            <consortium name="The Broad Institute Genomics Platform"/>
            <consortium name="The Broad Institute Genome Sequencing Center for Infectious Disease"/>
            <person name="Wu L."/>
            <person name="Ma J."/>
        </authorList>
    </citation>
    <scope>NUCLEOTIDE SEQUENCE [LARGE SCALE GENOMIC DNA]</scope>
    <source>
        <strain evidence="3">JCM 18958</strain>
    </source>
</reference>
<gene>
    <name evidence="2" type="ORF">GCM10025781_05360</name>
</gene>
<dbReference type="Proteomes" id="UP001501446">
    <property type="component" value="Unassembled WGS sequence"/>
</dbReference>
<name>A0ABP8WMZ3_9MICC</name>